<proteinExistence type="predicted"/>
<dbReference type="EMBL" id="JBHSBC010000019">
    <property type="protein sequence ID" value="MFC3982266.1"/>
    <property type="molecule type" value="Genomic_DNA"/>
</dbReference>
<feature type="domain" description="FHA" evidence="2">
    <location>
        <begin position="24"/>
        <end position="66"/>
    </location>
</feature>
<dbReference type="InterPro" id="IPR000253">
    <property type="entry name" value="FHA_dom"/>
</dbReference>
<comment type="caution">
    <text evidence="3">The sequence shown here is derived from an EMBL/GenBank/DDBJ whole genome shotgun (WGS) entry which is preliminary data.</text>
</comment>
<sequence length="226" mass="24853">MKSIIVQIEGDDRSWELEPGESLVFGRADTSDIVLGDPAVSRRAGRLRATGDHWVLTNLSGRVTYVVENPEGGGEFIKVPPGRMDAPVCFEFARILVPGAQEALLVFAPCQAFTDPDLVETGAETLLAYPLDRTAKYFLVLVALCEPRLLDPASTVTPSTPQIQERLKKYGLSRKAIAFQIEYLASRKLRIKDSSGEGRADWQRAALIATALRYDLVNAKHLELLG</sequence>
<gene>
    <name evidence="3" type="ORF">ACFOYY_19135</name>
</gene>
<keyword evidence="1" id="KW-0597">Phosphoprotein</keyword>
<dbReference type="RefSeq" id="WP_386190447.1">
    <property type="nucleotide sequence ID" value="NZ_JBHSBC010000019.1"/>
</dbReference>
<dbReference type="SUPFAM" id="SSF49879">
    <property type="entry name" value="SMAD/FHA domain"/>
    <property type="match status" value="1"/>
</dbReference>
<protein>
    <submittedName>
        <fullName evidence="3">FHA domain-containing protein</fullName>
    </submittedName>
</protein>
<dbReference type="Pfam" id="PF00498">
    <property type="entry name" value="FHA"/>
    <property type="match status" value="1"/>
</dbReference>
<dbReference type="Proteomes" id="UP001595698">
    <property type="component" value="Unassembled WGS sequence"/>
</dbReference>
<evidence type="ECO:0000259" key="2">
    <source>
        <dbReference type="Pfam" id="PF00498"/>
    </source>
</evidence>
<dbReference type="InterPro" id="IPR008984">
    <property type="entry name" value="SMAD_FHA_dom_sf"/>
</dbReference>
<evidence type="ECO:0000313" key="3">
    <source>
        <dbReference type="EMBL" id="MFC3982266.1"/>
    </source>
</evidence>
<dbReference type="Gene3D" id="2.60.200.20">
    <property type="match status" value="1"/>
</dbReference>
<keyword evidence="4" id="KW-1185">Reference proteome</keyword>
<evidence type="ECO:0000313" key="4">
    <source>
        <dbReference type="Proteomes" id="UP001595698"/>
    </source>
</evidence>
<accession>A0ABV8F2Z8</accession>
<name>A0ABV8F2Z8_9ACTN</name>
<dbReference type="CDD" id="cd00060">
    <property type="entry name" value="FHA"/>
    <property type="match status" value="1"/>
</dbReference>
<evidence type="ECO:0000256" key="1">
    <source>
        <dbReference type="ARBA" id="ARBA00022553"/>
    </source>
</evidence>
<reference evidence="4" key="1">
    <citation type="journal article" date="2019" name="Int. J. Syst. Evol. Microbiol.">
        <title>The Global Catalogue of Microorganisms (GCM) 10K type strain sequencing project: providing services to taxonomists for standard genome sequencing and annotation.</title>
        <authorList>
            <consortium name="The Broad Institute Genomics Platform"/>
            <consortium name="The Broad Institute Genome Sequencing Center for Infectious Disease"/>
            <person name="Wu L."/>
            <person name="Ma J."/>
        </authorList>
    </citation>
    <scope>NUCLEOTIDE SEQUENCE [LARGE SCALE GENOMIC DNA]</scope>
    <source>
        <strain evidence="4">TBRC 7912</strain>
    </source>
</reference>
<organism evidence="3 4">
    <name type="scientific">Streptosporangium jomthongense</name>
    <dbReference type="NCBI Taxonomy" id="1193683"/>
    <lineage>
        <taxon>Bacteria</taxon>
        <taxon>Bacillati</taxon>
        <taxon>Actinomycetota</taxon>
        <taxon>Actinomycetes</taxon>
        <taxon>Streptosporangiales</taxon>
        <taxon>Streptosporangiaceae</taxon>
        <taxon>Streptosporangium</taxon>
    </lineage>
</organism>